<dbReference type="InterPro" id="IPR044759">
    <property type="entry name" value="bZIP_RF2"/>
</dbReference>
<evidence type="ECO:0000259" key="5">
    <source>
        <dbReference type="SMART" id="SM00338"/>
    </source>
</evidence>
<reference evidence="6 7" key="1">
    <citation type="journal article" date="2022" name="Nat. Plants">
        <title>Genomes of leafy and leafless Platanthera orchids illuminate the evolution of mycoheterotrophy.</title>
        <authorList>
            <person name="Li M.H."/>
            <person name="Liu K.W."/>
            <person name="Li Z."/>
            <person name="Lu H.C."/>
            <person name="Ye Q.L."/>
            <person name="Zhang D."/>
            <person name="Wang J.Y."/>
            <person name="Li Y.F."/>
            <person name="Zhong Z.M."/>
            <person name="Liu X."/>
            <person name="Yu X."/>
            <person name="Liu D.K."/>
            <person name="Tu X.D."/>
            <person name="Liu B."/>
            <person name="Hao Y."/>
            <person name="Liao X.Y."/>
            <person name="Jiang Y.T."/>
            <person name="Sun W.H."/>
            <person name="Chen J."/>
            <person name="Chen Y.Q."/>
            <person name="Ai Y."/>
            <person name="Zhai J.W."/>
            <person name="Wu S.S."/>
            <person name="Zhou Z."/>
            <person name="Hsiao Y.Y."/>
            <person name="Wu W.L."/>
            <person name="Chen Y.Y."/>
            <person name="Lin Y.F."/>
            <person name="Hsu J.L."/>
            <person name="Li C.Y."/>
            <person name="Wang Z.W."/>
            <person name="Zhao X."/>
            <person name="Zhong W.Y."/>
            <person name="Ma X.K."/>
            <person name="Ma L."/>
            <person name="Huang J."/>
            <person name="Chen G.Z."/>
            <person name="Huang M.Z."/>
            <person name="Huang L."/>
            <person name="Peng D.H."/>
            <person name="Luo Y.B."/>
            <person name="Zou S.Q."/>
            <person name="Chen S.P."/>
            <person name="Lan S."/>
            <person name="Tsai W.C."/>
            <person name="Van de Peer Y."/>
            <person name="Liu Z.J."/>
        </authorList>
    </citation>
    <scope>NUCLEOTIDE SEQUENCE [LARGE SCALE GENOMIC DNA]</scope>
    <source>
        <strain evidence="6">Lor287</strain>
    </source>
</reference>
<dbReference type="EMBL" id="JBBWWQ010000003">
    <property type="protein sequence ID" value="KAK8951103.1"/>
    <property type="molecule type" value="Genomic_DNA"/>
</dbReference>
<feature type="region of interest" description="Disordered" evidence="4">
    <location>
        <begin position="39"/>
        <end position="62"/>
    </location>
</feature>
<dbReference type="Gene3D" id="1.20.5.170">
    <property type="match status" value="1"/>
</dbReference>
<accession>A0AAP0GC65</accession>
<dbReference type="PANTHER" id="PTHR46835:SF3">
    <property type="entry name" value="BASIC-LEUCINE ZIPPER (BZIP) TRANSCRIPTION FACTOR FAMILY PROTEIN"/>
    <property type="match status" value="1"/>
</dbReference>
<dbReference type="PANTHER" id="PTHR46835">
    <property type="entry name" value="BASIC-LEUCINE ZIPPER (BZIP) TRANSCRIPTION FACTOR FAMILY PROTEIN-RELATED"/>
    <property type="match status" value="1"/>
</dbReference>
<comment type="caution">
    <text evidence="6">The sequence shown here is derived from an EMBL/GenBank/DDBJ whole genome shotgun (WGS) entry which is preliminary data.</text>
</comment>
<evidence type="ECO:0000256" key="2">
    <source>
        <dbReference type="ARBA" id="ARBA00023163"/>
    </source>
</evidence>
<dbReference type="CDD" id="cd14703">
    <property type="entry name" value="bZIP_plant_RF2"/>
    <property type="match status" value="1"/>
</dbReference>
<evidence type="ECO:0000256" key="1">
    <source>
        <dbReference type="ARBA" id="ARBA00023015"/>
    </source>
</evidence>
<dbReference type="SMART" id="SM00338">
    <property type="entry name" value="BRLZ"/>
    <property type="match status" value="1"/>
</dbReference>
<organism evidence="6 7">
    <name type="scientific">Platanthera zijinensis</name>
    <dbReference type="NCBI Taxonomy" id="2320716"/>
    <lineage>
        <taxon>Eukaryota</taxon>
        <taxon>Viridiplantae</taxon>
        <taxon>Streptophyta</taxon>
        <taxon>Embryophyta</taxon>
        <taxon>Tracheophyta</taxon>
        <taxon>Spermatophyta</taxon>
        <taxon>Magnoliopsida</taxon>
        <taxon>Liliopsida</taxon>
        <taxon>Asparagales</taxon>
        <taxon>Orchidaceae</taxon>
        <taxon>Orchidoideae</taxon>
        <taxon>Orchideae</taxon>
        <taxon>Orchidinae</taxon>
        <taxon>Platanthera</taxon>
    </lineage>
</organism>
<keyword evidence="7" id="KW-1185">Reference proteome</keyword>
<gene>
    <name evidence="6" type="ORF">KSP39_PZI004510</name>
</gene>
<dbReference type="AlphaFoldDB" id="A0AAP0GC65"/>
<dbReference type="InterPro" id="IPR004827">
    <property type="entry name" value="bZIP"/>
</dbReference>
<dbReference type="GO" id="GO:0005634">
    <property type="term" value="C:nucleus"/>
    <property type="evidence" value="ECO:0007669"/>
    <property type="project" value="UniProtKB-ARBA"/>
</dbReference>
<keyword evidence="2" id="KW-0804">Transcription</keyword>
<dbReference type="GO" id="GO:0003700">
    <property type="term" value="F:DNA-binding transcription factor activity"/>
    <property type="evidence" value="ECO:0007669"/>
    <property type="project" value="InterPro"/>
</dbReference>
<dbReference type="Proteomes" id="UP001418222">
    <property type="component" value="Unassembled WGS sequence"/>
</dbReference>
<evidence type="ECO:0000256" key="4">
    <source>
        <dbReference type="SAM" id="MobiDB-lite"/>
    </source>
</evidence>
<dbReference type="InterPro" id="IPR046347">
    <property type="entry name" value="bZIP_sf"/>
</dbReference>
<protein>
    <recommendedName>
        <fullName evidence="5">BZIP domain-containing protein</fullName>
    </recommendedName>
</protein>
<keyword evidence="1" id="KW-0805">Transcription regulation</keyword>
<evidence type="ECO:0000256" key="3">
    <source>
        <dbReference type="SAM" id="Coils"/>
    </source>
</evidence>
<feature type="region of interest" description="Disordered" evidence="4">
    <location>
        <begin position="1"/>
        <end position="23"/>
    </location>
</feature>
<name>A0AAP0GC65_9ASPA</name>
<feature type="domain" description="BZIP" evidence="5">
    <location>
        <begin position="230"/>
        <end position="292"/>
    </location>
</feature>
<feature type="coiled-coil region" evidence="3">
    <location>
        <begin position="255"/>
        <end position="303"/>
    </location>
</feature>
<evidence type="ECO:0000313" key="6">
    <source>
        <dbReference type="EMBL" id="KAK8951103.1"/>
    </source>
</evidence>
<dbReference type="SUPFAM" id="SSF57959">
    <property type="entry name" value="Leucine zipper domain"/>
    <property type="match status" value="1"/>
</dbReference>
<evidence type="ECO:0000313" key="7">
    <source>
        <dbReference type="Proteomes" id="UP001418222"/>
    </source>
</evidence>
<dbReference type="InterPro" id="IPR044797">
    <property type="entry name" value="At4g06598-like"/>
</dbReference>
<keyword evidence="3" id="KW-0175">Coiled coil</keyword>
<sequence>MESVKGAVTSRNPGRQSFLPPKSPFHSIAAAAPAYSEYGSVGSRGAPKVREGNKFHQRTSSESFLIEEQPSWLEDLLSEPETPARRGAHRRSSSDSFAYLDGSLANSNLGGFSPEDIKRGDLTSMPSWGSQELNQLKDAQHRYSEGNLFGRSLFNRQQDKVWESAFTMGNYASSVPTTKDISMHPGLFTSASKEFDALTPCASKKQELEDIPKDSKTGLENTGTSLVKNSQSDSDVKRVKQQFAQRSRVRKLQYIAELERSVQVLQAEHLEVSAELEFLDKQNLILNLENKALKQRLDSLAQEHVVKCLQKEMLEQEITRLRALFQQQQQPAPEVAPFHRRSSSRDLDSHFANLSIKHKEAKSGRDPAAGFRI</sequence>
<proteinExistence type="predicted"/>